<dbReference type="GO" id="GO:0060271">
    <property type="term" value="P:cilium assembly"/>
    <property type="evidence" value="ECO:0007669"/>
    <property type="project" value="TreeGrafter"/>
</dbReference>
<dbReference type="Gene3D" id="1.20.1270.60">
    <property type="entry name" value="Arfaptin homology (AH) domain/BAR domain"/>
    <property type="match status" value="1"/>
</dbReference>
<dbReference type="GO" id="GO:0036064">
    <property type="term" value="C:ciliary basal body"/>
    <property type="evidence" value="ECO:0007669"/>
    <property type="project" value="TreeGrafter"/>
</dbReference>
<evidence type="ECO:0000256" key="2">
    <source>
        <dbReference type="SAM" id="MobiDB-lite"/>
    </source>
</evidence>
<dbReference type="OrthoDB" id="60621at2759"/>
<keyword evidence="4" id="KW-1185">Reference proteome</keyword>
<dbReference type="PANTHER" id="PTHR21223">
    <property type="entry name" value="CBY1-INTERACTING BAR DOMAIN-CONTAINING PROTEIN HOMOLOG"/>
    <property type="match status" value="1"/>
</dbReference>
<accession>A0A9P0E506</accession>
<name>A0A9P0E506_NEZVI</name>
<gene>
    <name evidence="3" type="ORF">NEZAVI_LOCUS2731</name>
</gene>
<evidence type="ECO:0000313" key="3">
    <source>
        <dbReference type="EMBL" id="CAH1391796.1"/>
    </source>
</evidence>
<dbReference type="PANTHER" id="PTHR21223:SF2">
    <property type="entry name" value="CBY1-INTERACTING BAR DOMAIN-CONTAINING PROTEIN HOMOLOG"/>
    <property type="match status" value="1"/>
</dbReference>
<feature type="region of interest" description="Disordered" evidence="2">
    <location>
        <begin position="252"/>
        <end position="322"/>
    </location>
</feature>
<dbReference type="Proteomes" id="UP001152798">
    <property type="component" value="Chromosome 1"/>
</dbReference>
<proteinExistence type="predicted"/>
<dbReference type="AlphaFoldDB" id="A0A9P0E506"/>
<protein>
    <submittedName>
        <fullName evidence="3">Uncharacterized protein</fullName>
    </submittedName>
</protein>
<dbReference type="EMBL" id="OV725077">
    <property type="protein sequence ID" value="CAH1391796.1"/>
    <property type="molecule type" value="Genomic_DNA"/>
</dbReference>
<dbReference type="InterPro" id="IPR009602">
    <property type="entry name" value="CBAR/FAM92"/>
</dbReference>
<feature type="compositionally biased region" description="Polar residues" evidence="2">
    <location>
        <begin position="265"/>
        <end position="314"/>
    </location>
</feature>
<evidence type="ECO:0000256" key="1">
    <source>
        <dbReference type="SAM" id="Coils"/>
    </source>
</evidence>
<feature type="coiled-coil region" evidence="1">
    <location>
        <begin position="134"/>
        <end position="193"/>
    </location>
</feature>
<keyword evidence="1" id="KW-0175">Coiled coil</keyword>
<evidence type="ECO:0000313" key="4">
    <source>
        <dbReference type="Proteomes" id="UP001152798"/>
    </source>
</evidence>
<reference evidence="3" key="1">
    <citation type="submission" date="2022-01" db="EMBL/GenBank/DDBJ databases">
        <authorList>
            <person name="King R."/>
        </authorList>
    </citation>
    <scope>NUCLEOTIDE SEQUENCE</scope>
</reference>
<dbReference type="Pfam" id="PF06730">
    <property type="entry name" value="FAM92"/>
    <property type="match status" value="1"/>
</dbReference>
<sequence>MDLSTDFRDRKMNIMRASKLENIPYEELAKFVNGRLVTMENSLAKICSAFSVYIKKMSSLRNATDDLAVLFHEYASEEKINKSLKGRILQFSELLASVGDSRDIEVKQLDSQILKDLCHYETFCHNAKAEVRTIMSLKEKEMNKHKQLQKLRNRNPYKREDIIRAEASLSTVMSSISRSLKELEEHIHQFEQKKIEDIKSLLLKFITIELAQHSNAIQLFTESFNEIKKIDVSSDLHEFEVMMKKSIEENSQKRTMSMCKHQDSPVLNTPLDNSKSEDTSSQLNQKYETKWQSTSMEATQSDTDYSSSESYQNMEKNESANS</sequence>
<organism evidence="3 4">
    <name type="scientific">Nezara viridula</name>
    <name type="common">Southern green stink bug</name>
    <name type="synonym">Cimex viridulus</name>
    <dbReference type="NCBI Taxonomy" id="85310"/>
    <lineage>
        <taxon>Eukaryota</taxon>
        <taxon>Metazoa</taxon>
        <taxon>Ecdysozoa</taxon>
        <taxon>Arthropoda</taxon>
        <taxon>Hexapoda</taxon>
        <taxon>Insecta</taxon>
        <taxon>Pterygota</taxon>
        <taxon>Neoptera</taxon>
        <taxon>Paraneoptera</taxon>
        <taxon>Hemiptera</taxon>
        <taxon>Heteroptera</taxon>
        <taxon>Panheteroptera</taxon>
        <taxon>Pentatomomorpha</taxon>
        <taxon>Pentatomoidea</taxon>
        <taxon>Pentatomidae</taxon>
        <taxon>Pentatominae</taxon>
        <taxon>Nezara</taxon>
    </lineage>
</organism>
<dbReference type="InterPro" id="IPR027267">
    <property type="entry name" value="AH/BAR_dom_sf"/>
</dbReference>
<dbReference type="GO" id="GO:0035869">
    <property type="term" value="C:ciliary transition zone"/>
    <property type="evidence" value="ECO:0007669"/>
    <property type="project" value="TreeGrafter"/>
</dbReference>